<protein>
    <recommendedName>
        <fullName evidence="4">Lipoprotein</fullName>
    </recommendedName>
</protein>
<feature type="chain" id="PRO_5037757443" description="Lipoprotein" evidence="1">
    <location>
        <begin position="25"/>
        <end position="117"/>
    </location>
</feature>
<accession>A0A934R3F5</accession>
<evidence type="ECO:0000256" key="1">
    <source>
        <dbReference type="SAM" id="SignalP"/>
    </source>
</evidence>
<evidence type="ECO:0000313" key="2">
    <source>
        <dbReference type="EMBL" id="MBK1815581.1"/>
    </source>
</evidence>
<name>A0A934R3F5_9BACT</name>
<evidence type="ECO:0008006" key="4">
    <source>
        <dbReference type="Google" id="ProtNLM"/>
    </source>
</evidence>
<organism evidence="2 3">
    <name type="scientific">Luteolibacter yonseiensis</name>
    <dbReference type="NCBI Taxonomy" id="1144680"/>
    <lineage>
        <taxon>Bacteria</taxon>
        <taxon>Pseudomonadati</taxon>
        <taxon>Verrucomicrobiota</taxon>
        <taxon>Verrucomicrobiia</taxon>
        <taxon>Verrucomicrobiales</taxon>
        <taxon>Verrucomicrobiaceae</taxon>
        <taxon>Luteolibacter</taxon>
    </lineage>
</organism>
<proteinExistence type="predicted"/>
<reference evidence="2" key="1">
    <citation type="submission" date="2021-01" db="EMBL/GenBank/DDBJ databases">
        <title>Modified the classification status of verrucomicrobia.</title>
        <authorList>
            <person name="Feng X."/>
        </authorList>
    </citation>
    <scope>NUCLEOTIDE SEQUENCE</scope>
    <source>
        <strain evidence="2">JCM 18052</strain>
    </source>
</reference>
<dbReference type="AlphaFoldDB" id="A0A934R3F5"/>
<dbReference type="Proteomes" id="UP000600139">
    <property type="component" value="Unassembled WGS sequence"/>
</dbReference>
<sequence>MHKFRCILATFFAILIVIPACCCASIVRDSARAEHSCCEGGKKEKRESACDCEAKTPRNHEAASVTVDAPVSAPAEPMLSLPAVVTTVVPVQITELPEELDTGPPRRLLAMLQRFLI</sequence>
<dbReference type="RefSeq" id="WP_200350544.1">
    <property type="nucleotide sequence ID" value="NZ_BAABHZ010000008.1"/>
</dbReference>
<keyword evidence="1" id="KW-0732">Signal</keyword>
<gene>
    <name evidence="2" type="ORF">JIN84_08140</name>
</gene>
<dbReference type="EMBL" id="JAENIK010000009">
    <property type="protein sequence ID" value="MBK1815581.1"/>
    <property type="molecule type" value="Genomic_DNA"/>
</dbReference>
<evidence type="ECO:0000313" key="3">
    <source>
        <dbReference type="Proteomes" id="UP000600139"/>
    </source>
</evidence>
<comment type="caution">
    <text evidence="2">The sequence shown here is derived from an EMBL/GenBank/DDBJ whole genome shotgun (WGS) entry which is preliminary data.</text>
</comment>
<feature type="signal peptide" evidence="1">
    <location>
        <begin position="1"/>
        <end position="24"/>
    </location>
</feature>
<keyword evidence="3" id="KW-1185">Reference proteome</keyword>